<dbReference type="GO" id="GO:0016773">
    <property type="term" value="F:phosphotransferase activity, alcohol group as acceptor"/>
    <property type="evidence" value="ECO:0007669"/>
    <property type="project" value="InterPro"/>
</dbReference>
<dbReference type="AlphaFoldDB" id="A0A147K812"/>
<dbReference type="Pfam" id="PF04655">
    <property type="entry name" value="APH_6_hur"/>
    <property type="match status" value="1"/>
</dbReference>
<name>A0A147K812_9BACI</name>
<dbReference type="Proteomes" id="UP000074108">
    <property type="component" value="Unassembled WGS sequence"/>
</dbReference>
<reference evidence="1 2" key="1">
    <citation type="journal article" date="2016" name="Front. Microbiol.">
        <title>Microevolution Analysis of Bacillus coahuilensis Unveils Differences in Phosphorus Acquisition Strategies and Their Regulation.</title>
        <authorList>
            <person name="Gomez-Lunar Z."/>
            <person name="Hernandez-Gonzalez I."/>
            <person name="Rodriguez-Torres M.D."/>
            <person name="Souza V."/>
            <person name="Olmedo-Alvarez G."/>
        </authorList>
    </citation>
    <scope>NUCLEOTIDE SEQUENCE [LARGE SCALE GENOMIC DNA]</scope>
    <source>
        <strain evidence="2">p1.1.43</strain>
    </source>
</reference>
<organism evidence="1 2">
    <name type="scientific">Bacillus coahuilensis p1.1.43</name>
    <dbReference type="NCBI Taxonomy" id="1150625"/>
    <lineage>
        <taxon>Bacteria</taxon>
        <taxon>Bacillati</taxon>
        <taxon>Bacillota</taxon>
        <taxon>Bacilli</taxon>
        <taxon>Bacillales</taxon>
        <taxon>Bacillaceae</taxon>
        <taxon>Bacillus</taxon>
    </lineage>
</organism>
<accession>A0A147K812</accession>
<dbReference type="EMBL" id="LDYG01000029">
    <property type="protein sequence ID" value="KUP06282.1"/>
    <property type="molecule type" value="Genomic_DNA"/>
</dbReference>
<dbReference type="InterPro" id="IPR011009">
    <property type="entry name" value="Kinase-like_dom_sf"/>
</dbReference>
<dbReference type="STRING" id="1150625.Q75_09080"/>
<evidence type="ECO:0000313" key="1">
    <source>
        <dbReference type="EMBL" id="KUP06282.1"/>
    </source>
</evidence>
<dbReference type="PATRIC" id="fig|1150625.3.peg.1924"/>
<protein>
    <recommendedName>
        <fullName evidence="3">Aminoglycoside/hydroxyurea antibiotic resistance kinase</fullName>
    </recommendedName>
</protein>
<dbReference type="InterPro" id="IPR006748">
    <property type="entry name" value="NH2Glyco/OHUrea_AB-resist_kin"/>
</dbReference>
<proteinExistence type="predicted"/>
<evidence type="ECO:0000313" key="2">
    <source>
        <dbReference type="Proteomes" id="UP000074108"/>
    </source>
</evidence>
<comment type="caution">
    <text evidence="1">The sequence shown here is derived from an EMBL/GenBank/DDBJ whole genome shotgun (WGS) entry which is preliminary data.</text>
</comment>
<dbReference type="RefSeq" id="WP_059351159.1">
    <property type="nucleotide sequence ID" value="NZ_LDYG01000029.1"/>
</dbReference>
<gene>
    <name evidence="1" type="ORF">Q75_09080</name>
</gene>
<sequence>MMIPRNVELTFRAVHGNDKTNLYLLTIRGIIKKIERRFNGRLQDPYPKLSYHFVAPFILYDGTILALKTAPPNVEFQQEILALKAFQSPKFVRLVEYSLEEGWMLLEALNPGVTLREYDISDDEKTKIALSILASTWQPIQEAKGFPHANEWLRSIDTYKGEDIPSSIMNLAKQWKDELLSTSCEEYLLHGDFHQGNILLDHTKGWIGIDPKGIIGEPAFDTFPYLANELVNQQDPYTLLKRRIELLSIGLGILRIRLIQYGFCRAVLSSIWTLEEGLGSIKDGITSWNLFLRVWEELEDQKKN</sequence>
<keyword evidence="2" id="KW-1185">Reference proteome</keyword>
<dbReference type="GO" id="GO:0019748">
    <property type="term" value="P:secondary metabolic process"/>
    <property type="evidence" value="ECO:0007669"/>
    <property type="project" value="InterPro"/>
</dbReference>
<dbReference type="OrthoDB" id="179394at2"/>
<evidence type="ECO:0008006" key="3">
    <source>
        <dbReference type="Google" id="ProtNLM"/>
    </source>
</evidence>
<dbReference type="SUPFAM" id="SSF56112">
    <property type="entry name" value="Protein kinase-like (PK-like)"/>
    <property type="match status" value="1"/>
</dbReference>